<dbReference type="EMBL" id="JARK01001351">
    <property type="protein sequence ID" value="EYC23211.1"/>
    <property type="molecule type" value="Genomic_DNA"/>
</dbReference>
<sequence length="107" mass="12522">MPHSVWSPNSIPYEWRCAVCDLLANLNAVTCALQLSDYSVNYQMRITNFVMLDMIGNDTSLLYMHIFLFRLFNSLKCEENRSYNFCLNRVSMAAIFHNFSVFFARTI</sequence>
<reference evidence="2" key="1">
    <citation type="journal article" date="2015" name="Nat. Genet.">
        <title>The genome and transcriptome of the zoonotic hookworm Ancylostoma ceylanicum identify infection-specific gene families.</title>
        <authorList>
            <person name="Schwarz E.M."/>
            <person name="Hu Y."/>
            <person name="Antoshechkin I."/>
            <person name="Miller M.M."/>
            <person name="Sternberg P.W."/>
            <person name="Aroian R.V."/>
        </authorList>
    </citation>
    <scope>NUCLEOTIDE SEQUENCE</scope>
    <source>
        <strain evidence="2">HY135</strain>
    </source>
</reference>
<accession>A0A016V7F7</accession>
<evidence type="ECO:0000313" key="2">
    <source>
        <dbReference type="Proteomes" id="UP000024635"/>
    </source>
</evidence>
<name>A0A016V7F7_9BILA</name>
<proteinExistence type="predicted"/>
<dbReference type="AlphaFoldDB" id="A0A016V7F7"/>
<protein>
    <submittedName>
        <fullName evidence="1">Uncharacterized protein</fullName>
    </submittedName>
</protein>
<dbReference type="Proteomes" id="UP000024635">
    <property type="component" value="Unassembled WGS sequence"/>
</dbReference>
<evidence type="ECO:0000313" key="1">
    <source>
        <dbReference type="EMBL" id="EYC23211.1"/>
    </source>
</evidence>
<comment type="caution">
    <text evidence="1">The sequence shown here is derived from an EMBL/GenBank/DDBJ whole genome shotgun (WGS) entry which is preliminary data.</text>
</comment>
<gene>
    <name evidence="1" type="primary">Acey_s0015.g2524</name>
    <name evidence="1" type="ORF">Y032_0015g2524</name>
</gene>
<keyword evidence="2" id="KW-1185">Reference proteome</keyword>
<organism evidence="1 2">
    <name type="scientific">Ancylostoma ceylanicum</name>
    <dbReference type="NCBI Taxonomy" id="53326"/>
    <lineage>
        <taxon>Eukaryota</taxon>
        <taxon>Metazoa</taxon>
        <taxon>Ecdysozoa</taxon>
        <taxon>Nematoda</taxon>
        <taxon>Chromadorea</taxon>
        <taxon>Rhabditida</taxon>
        <taxon>Rhabditina</taxon>
        <taxon>Rhabditomorpha</taxon>
        <taxon>Strongyloidea</taxon>
        <taxon>Ancylostomatidae</taxon>
        <taxon>Ancylostomatinae</taxon>
        <taxon>Ancylostoma</taxon>
    </lineage>
</organism>